<dbReference type="Proteomes" id="UP000031104">
    <property type="component" value="Chromosome"/>
</dbReference>
<evidence type="ECO:0000313" key="1">
    <source>
        <dbReference type="EMBL" id="AJC48741.1"/>
    </source>
</evidence>
<dbReference type="InterPro" id="IPR049245">
    <property type="entry name" value="DUF6880"/>
</dbReference>
<dbReference type="EMBL" id="CP010427">
    <property type="protein sequence ID" value="AJC48741.1"/>
    <property type="molecule type" value="Genomic_DNA"/>
</dbReference>
<dbReference type="Pfam" id="PF21810">
    <property type="entry name" value="DUF6880"/>
    <property type="match status" value="1"/>
</dbReference>
<organism evidence="1 2">
    <name type="scientific">Allofrancisella guangzhouensis</name>
    <dbReference type="NCBI Taxonomy" id="594679"/>
    <lineage>
        <taxon>Bacteria</taxon>
        <taxon>Pseudomonadati</taxon>
        <taxon>Pseudomonadota</taxon>
        <taxon>Gammaproteobacteria</taxon>
        <taxon>Thiotrichales</taxon>
        <taxon>Francisellaceae</taxon>
        <taxon>Allofrancisella</taxon>
    </lineage>
</organism>
<sequence>MKTLTGKLEELTKEQLVTVLESLASQNKTYEKEIKTLLFAYDPKEFYKLVSKEVTSITSNRKFYGYWECHYFADKVRGVVNKIDKFLVPQAPDLAIKLAKKIIDKEEKIAENIDDSNGEMGEAFSNLFMMLDRAYANSTCKPLEIATFIYETLDSAKYGYKDYVLNFSKCLNEDVLSALESILVPVNKLNSGGDKRYEPDVSATLHKIIADKRKDIDGYIAVCKAKGDLNYEYTYLNIAQRYIDAFQEDKAIEYLQNVTHENFQRDKKKLLIDAYLLDGNITKVKETLWESTFDGYYINNSSYLQYLSYASNDEKTKIKDEIKKVVLAKDFNHSTISELYNIEEFDLLEKELITFSKSGKVLDLYYSVSEMRKISTYLAKSNPIAAVIIRRILLENCLDGGKSKYYDYAVSDLKKSIEFAESIEQWKEVKKPIDYFNSLIEKHKKKVSFWSRVADAGIKEKLENLHIKS</sequence>
<dbReference type="RefSeq" id="WP_039124087.1">
    <property type="nucleotide sequence ID" value="NZ_CP010427.1"/>
</dbReference>
<protein>
    <submittedName>
        <fullName evidence="1">Uncharacterized protein</fullName>
    </submittedName>
</protein>
<proteinExistence type="predicted"/>
<dbReference type="HOGENOM" id="CLU_030801_0_0_6"/>
<accession>A0A0A8E999</accession>
<dbReference type="STRING" id="594679.SD28_03340"/>
<keyword evidence="2" id="KW-1185">Reference proteome</keyword>
<gene>
    <name evidence="1" type="ORF">SD28_03340</name>
</gene>
<dbReference type="KEGG" id="fgu:SD28_03340"/>
<dbReference type="OrthoDB" id="6506110at2"/>
<dbReference type="AlphaFoldDB" id="A0A0A8E999"/>
<name>A0A0A8E999_9GAMM</name>
<reference evidence="1 2" key="1">
    <citation type="submission" date="2014-12" db="EMBL/GenBank/DDBJ databases">
        <title>Complete genome sequence of Francisella guanzhouensis strain 08HL01032 isolated from air-conditioning system in China.</title>
        <authorList>
            <person name="Svensson D."/>
            <person name="Ohrman C."/>
            <person name="Backman S."/>
            <person name="Karlsson E."/>
            <person name="Nilsson E."/>
            <person name="Bystrom M."/>
            <person name="Larkeryd A."/>
            <person name="Stenberg P."/>
            <person name="Scholtz H.C."/>
            <person name="Forsman M."/>
            <person name="Sjodin A."/>
        </authorList>
    </citation>
    <scope>NUCLEOTIDE SEQUENCE [LARGE SCALE GENOMIC DNA]</scope>
    <source>
        <strain evidence="1 2">08HL01032</strain>
    </source>
</reference>
<evidence type="ECO:0000313" key="2">
    <source>
        <dbReference type="Proteomes" id="UP000031104"/>
    </source>
</evidence>